<dbReference type="Gene3D" id="1.20.90.10">
    <property type="entry name" value="Phospholipase A2 domain"/>
    <property type="match status" value="1"/>
</dbReference>
<feature type="disulfide bond" evidence="6">
    <location>
        <begin position="97"/>
        <end position="110"/>
    </location>
</feature>
<dbReference type="PANTHER" id="PTHR11716:SF8">
    <property type="entry name" value="GROUP IIF SECRETORY PHOSPHOLIPASE A2"/>
    <property type="match status" value="1"/>
</dbReference>
<feature type="binding site" evidence="5">
    <location>
        <position position="68"/>
    </location>
    <ligand>
        <name>Ca(2+)</name>
        <dbReference type="ChEBI" id="CHEBI:29108"/>
    </ligand>
</feature>
<dbReference type="GO" id="GO:0005543">
    <property type="term" value="F:phospholipid binding"/>
    <property type="evidence" value="ECO:0007669"/>
    <property type="project" value="TreeGrafter"/>
</dbReference>
<gene>
    <name evidence="10" type="ORF">PODLI_1B027292</name>
</gene>
<feature type="domain" description="Phospholipase A2-like central" evidence="9">
    <location>
        <begin position="21"/>
        <end position="140"/>
    </location>
</feature>
<evidence type="ECO:0000256" key="3">
    <source>
        <dbReference type="ARBA" id="ARBA00023157"/>
    </source>
</evidence>
<dbReference type="InterPro" id="IPR033113">
    <property type="entry name" value="PLA2_histidine"/>
</dbReference>
<comment type="subcellular location">
    <subcellularLocation>
        <location evidence="1 8">Secreted</location>
    </subcellularLocation>
</comment>
<evidence type="ECO:0000256" key="5">
    <source>
        <dbReference type="PIRSR" id="PIRSR601211-2"/>
    </source>
</evidence>
<dbReference type="CDD" id="cd00125">
    <property type="entry name" value="PLA2c"/>
    <property type="match status" value="1"/>
</dbReference>
<dbReference type="InterPro" id="IPR016090">
    <property type="entry name" value="PLA2-like_dom"/>
</dbReference>
<dbReference type="InterPro" id="IPR036444">
    <property type="entry name" value="PLipase_A2_dom_sf"/>
</dbReference>
<feature type="disulfide bond" evidence="6">
    <location>
        <begin position="70"/>
        <end position="112"/>
    </location>
</feature>
<organism evidence="10 11">
    <name type="scientific">Podarcis lilfordi</name>
    <name type="common">Lilford's wall lizard</name>
    <dbReference type="NCBI Taxonomy" id="74358"/>
    <lineage>
        <taxon>Eukaryota</taxon>
        <taxon>Metazoa</taxon>
        <taxon>Chordata</taxon>
        <taxon>Craniata</taxon>
        <taxon>Vertebrata</taxon>
        <taxon>Euteleostomi</taxon>
        <taxon>Lepidosauria</taxon>
        <taxon>Squamata</taxon>
        <taxon>Bifurcata</taxon>
        <taxon>Unidentata</taxon>
        <taxon>Episquamata</taxon>
        <taxon>Laterata</taxon>
        <taxon>Lacertibaenia</taxon>
        <taxon>Lacertidae</taxon>
        <taxon>Podarcis</taxon>
    </lineage>
</organism>
<dbReference type="PRINTS" id="PR00389">
    <property type="entry name" value="PHPHLIPASEA2"/>
</dbReference>
<dbReference type="SMART" id="SM00085">
    <property type="entry name" value="PA2c"/>
    <property type="match status" value="1"/>
</dbReference>
<feature type="disulfide bond" evidence="6">
    <location>
        <begin position="79"/>
        <end position="105"/>
    </location>
</feature>
<evidence type="ECO:0000256" key="7">
    <source>
        <dbReference type="RuleBase" id="RU003654"/>
    </source>
</evidence>
<dbReference type="Proteomes" id="UP001178461">
    <property type="component" value="Chromosome 8"/>
</dbReference>
<dbReference type="GO" id="GO:0050482">
    <property type="term" value="P:arachidonate secretion"/>
    <property type="evidence" value="ECO:0007669"/>
    <property type="project" value="InterPro"/>
</dbReference>
<dbReference type="InterPro" id="IPR001211">
    <property type="entry name" value="PLA2"/>
</dbReference>
<dbReference type="PANTHER" id="PTHR11716">
    <property type="entry name" value="PHOSPHOLIPASE A2 FAMILY MEMBER"/>
    <property type="match status" value="1"/>
</dbReference>
<evidence type="ECO:0000256" key="8">
    <source>
        <dbReference type="RuleBase" id="RU361236"/>
    </source>
</evidence>
<name>A0AA35KRX9_9SAUR</name>
<dbReference type="SUPFAM" id="SSF48619">
    <property type="entry name" value="Phospholipase A2, PLA2"/>
    <property type="match status" value="1"/>
</dbReference>
<dbReference type="EC" id="3.1.1.4" evidence="8"/>
<evidence type="ECO:0000313" key="10">
    <source>
        <dbReference type="EMBL" id="CAI5782614.1"/>
    </source>
</evidence>
<dbReference type="Pfam" id="PF00068">
    <property type="entry name" value="Phospholip_A2_1"/>
    <property type="match status" value="1"/>
</dbReference>
<evidence type="ECO:0000256" key="6">
    <source>
        <dbReference type="PIRSR" id="PIRSR601211-3"/>
    </source>
</evidence>
<dbReference type="EMBL" id="OX395133">
    <property type="protein sequence ID" value="CAI5782614.1"/>
    <property type="molecule type" value="Genomic_DNA"/>
</dbReference>
<dbReference type="FunFam" id="1.20.90.10:FF:000001">
    <property type="entry name" value="Basic phospholipase A2 homolog"/>
    <property type="match status" value="1"/>
</dbReference>
<dbReference type="GO" id="GO:0005509">
    <property type="term" value="F:calcium ion binding"/>
    <property type="evidence" value="ECO:0007669"/>
    <property type="project" value="InterPro"/>
</dbReference>
<feature type="binding site" evidence="5">
    <location>
        <position position="51"/>
    </location>
    <ligand>
        <name>Ca(2+)</name>
        <dbReference type="ChEBI" id="CHEBI:29108"/>
    </ligand>
</feature>
<comment type="cofactor">
    <cofactor evidence="5">
        <name>Ca(2+)</name>
        <dbReference type="ChEBI" id="CHEBI:29108"/>
    </cofactor>
    <text evidence="5">Binds 1 Ca(2+) ion per subunit.</text>
</comment>
<keyword evidence="3 6" id="KW-1015">Disulfide bond</keyword>
<dbReference type="GO" id="GO:0006644">
    <property type="term" value="P:phospholipid metabolic process"/>
    <property type="evidence" value="ECO:0007669"/>
    <property type="project" value="InterPro"/>
</dbReference>
<keyword evidence="8" id="KW-0443">Lipid metabolism</keyword>
<sequence length="153" mass="17680">MRPLLLIAILGVGALSVIHGSLLNFKVLIERITHKNALIHFNGYGCYCGKGGRGKPRDQTDMCCYKHDCCYEGLHSKQCHPYIDHYRYLIINDDVICEYRNNSHCAVLACECDRHAALCFRKYAKTYNKKYHRYPYVLCKETTPKCRGSKKPK</sequence>
<keyword evidence="8" id="KW-0378">Hydrolase</keyword>
<comment type="similarity">
    <text evidence="7">Belongs to the phospholipase A2 family.</text>
</comment>
<feature type="binding site" evidence="5">
    <location>
        <position position="49"/>
    </location>
    <ligand>
        <name>Ca(2+)</name>
        <dbReference type="ChEBI" id="CHEBI:29108"/>
    </ligand>
</feature>
<dbReference type="PROSITE" id="PS00119">
    <property type="entry name" value="PA2_ASP"/>
    <property type="match status" value="1"/>
</dbReference>
<evidence type="ECO:0000313" key="11">
    <source>
        <dbReference type="Proteomes" id="UP001178461"/>
    </source>
</evidence>
<feature type="disulfide bond" evidence="6">
    <location>
        <begin position="48"/>
        <end position="64"/>
    </location>
</feature>
<feature type="active site" evidence="4">
    <location>
        <position position="67"/>
    </location>
</feature>
<keyword evidence="11" id="KW-1185">Reference proteome</keyword>
<keyword evidence="5" id="KW-0479">Metal-binding</keyword>
<protein>
    <recommendedName>
        <fullName evidence="8">Phospholipase A2</fullName>
        <ecNumber evidence="8">3.1.1.4</ecNumber>
    </recommendedName>
</protein>
<feature type="binding site" evidence="5">
    <location>
        <position position="47"/>
    </location>
    <ligand>
        <name>Ca(2+)</name>
        <dbReference type="ChEBI" id="CHEBI:29108"/>
    </ligand>
</feature>
<evidence type="ECO:0000256" key="1">
    <source>
        <dbReference type="ARBA" id="ARBA00004613"/>
    </source>
</evidence>
<feature type="disulfide bond" evidence="6">
    <location>
        <begin position="63"/>
        <end position="119"/>
    </location>
</feature>
<comment type="catalytic activity">
    <reaction evidence="8">
        <text>a 1,2-diacyl-sn-glycero-3-phosphocholine + H2O = a 1-acyl-sn-glycero-3-phosphocholine + a fatty acid + H(+)</text>
        <dbReference type="Rhea" id="RHEA:15801"/>
        <dbReference type="ChEBI" id="CHEBI:15377"/>
        <dbReference type="ChEBI" id="CHEBI:15378"/>
        <dbReference type="ChEBI" id="CHEBI:28868"/>
        <dbReference type="ChEBI" id="CHEBI:57643"/>
        <dbReference type="ChEBI" id="CHEBI:58168"/>
        <dbReference type="EC" id="3.1.1.4"/>
    </reaction>
</comment>
<dbReference type="GO" id="GO:0047498">
    <property type="term" value="F:calcium-dependent phospholipase A2 activity"/>
    <property type="evidence" value="ECO:0007669"/>
    <property type="project" value="TreeGrafter"/>
</dbReference>
<dbReference type="GO" id="GO:0005576">
    <property type="term" value="C:extracellular region"/>
    <property type="evidence" value="ECO:0007669"/>
    <property type="project" value="UniProtKB-SubCell"/>
</dbReference>
<dbReference type="PROSITE" id="PS00118">
    <property type="entry name" value="PA2_HIS"/>
    <property type="match status" value="1"/>
</dbReference>
<accession>A0AA35KRX9</accession>
<dbReference type="GO" id="GO:0016042">
    <property type="term" value="P:lipid catabolic process"/>
    <property type="evidence" value="ECO:0007669"/>
    <property type="project" value="InterPro"/>
</dbReference>
<reference evidence="10" key="1">
    <citation type="submission" date="2022-12" db="EMBL/GenBank/DDBJ databases">
        <authorList>
            <person name="Alioto T."/>
            <person name="Alioto T."/>
            <person name="Gomez Garrido J."/>
        </authorList>
    </citation>
    <scope>NUCLEOTIDE SEQUENCE</scope>
</reference>
<proteinExistence type="inferred from homology"/>
<evidence type="ECO:0000256" key="2">
    <source>
        <dbReference type="ARBA" id="ARBA00022525"/>
    </source>
</evidence>
<evidence type="ECO:0000256" key="4">
    <source>
        <dbReference type="PIRSR" id="PIRSR601211-1"/>
    </source>
</evidence>
<evidence type="ECO:0000259" key="9">
    <source>
        <dbReference type="SMART" id="SM00085"/>
    </source>
</evidence>
<feature type="active site" evidence="4">
    <location>
        <position position="113"/>
    </location>
</feature>
<feature type="disulfide bond" evidence="6">
    <location>
        <begin position="46"/>
        <end position="139"/>
    </location>
</feature>
<keyword evidence="5 8" id="KW-0106">Calcium</keyword>
<dbReference type="AlphaFoldDB" id="A0AA35KRX9"/>
<dbReference type="InterPro" id="IPR033112">
    <property type="entry name" value="PLA2_Asp_AS"/>
</dbReference>
<feature type="disulfide bond" evidence="6">
    <location>
        <begin position="69"/>
        <end position="146"/>
    </location>
</feature>
<keyword evidence="2 8" id="KW-0964">Secreted</keyword>